<feature type="transmembrane region" description="Helical" evidence="1">
    <location>
        <begin position="90"/>
        <end position="108"/>
    </location>
</feature>
<keyword evidence="1" id="KW-0472">Membrane</keyword>
<dbReference type="EMBL" id="BMXF01000001">
    <property type="protein sequence ID" value="GHB63819.1"/>
    <property type="molecule type" value="Genomic_DNA"/>
</dbReference>
<dbReference type="InterPro" id="IPR032508">
    <property type="entry name" value="FecR_C"/>
</dbReference>
<feature type="domain" description="FecR protein" evidence="2">
    <location>
        <begin position="190"/>
        <end position="285"/>
    </location>
</feature>
<dbReference type="InterPro" id="IPR012373">
    <property type="entry name" value="Ferrdict_sens_TM"/>
</dbReference>
<proteinExistence type="predicted"/>
<comment type="caution">
    <text evidence="4">The sequence shown here is derived from an EMBL/GenBank/DDBJ whole genome shotgun (WGS) entry which is preliminary data.</text>
</comment>
<dbReference type="AlphaFoldDB" id="A0A8J3D7P6"/>
<dbReference type="Gene3D" id="2.60.120.1440">
    <property type="match status" value="1"/>
</dbReference>
<dbReference type="Gene3D" id="3.55.50.30">
    <property type="match status" value="1"/>
</dbReference>
<protein>
    <submittedName>
        <fullName evidence="4">Iron dicitrate transporter FecR</fullName>
    </submittedName>
</protein>
<dbReference type="PANTHER" id="PTHR30273">
    <property type="entry name" value="PERIPLASMIC SIGNAL SENSOR AND SIGMA FACTOR ACTIVATOR FECR-RELATED"/>
    <property type="match status" value="1"/>
</dbReference>
<dbReference type="PANTHER" id="PTHR30273:SF2">
    <property type="entry name" value="PROTEIN FECR"/>
    <property type="match status" value="1"/>
</dbReference>
<sequence>MANKRDPIGKADLIYRYLKGELSYSEEEEIRKWAEEDTANQQLLEKLENEEAVADDLQFFSSVDKESAWENITKTIGESSVERPALTFRYWRYAAAAMVVGILTFVVLKNAYKGEGSKIATVDAPSQPNDVLPGGDKGTLTFSDGSQVLLEDMANGTFREENGIRISKKDGQIIYEIIDHAGKQHNLFNTISTPVGGQYHIILPDGSGVWLNSESSLHFPTAFSGSKRRVKLTGEGYFEIKKDESIPFEVEALNTRVQVLGTHFNLMAYANEAASKTTLLEGSVKVSNGLATKIIKPGQQAIARDKIQIKTIDTDEVVAWKNGYFQFENEDLRTILRQLKRWYDVDVENSEQIPDKHFTAFISRNTPLSQVLKMLELSGELKFKIEGKKIFIQKNK</sequence>
<reference evidence="4 5" key="1">
    <citation type="journal article" date="2014" name="Int. J. Syst. Evol. Microbiol.">
        <title>Complete genome sequence of Corynebacterium casei LMG S-19264T (=DSM 44701T), isolated from a smear-ripened cheese.</title>
        <authorList>
            <consortium name="US DOE Joint Genome Institute (JGI-PGF)"/>
            <person name="Walter F."/>
            <person name="Albersmeier A."/>
            <person name="Kalinowski J."/>
            <person name="Ruckert C."/>
        </authorList>
    </citation>
    <scope>NUCLEOTIDE SEQUENCE [LARGE SCALE GENOMIC DNA]</scope>
    <source>
        <strain evidence="4 5">KCTC 12866</strain>
    </source>
</reference>
<keyword evidence="5" id="KW-1185">Reference proteome</keyword>
<evidence type="ECO:0000313" key="4">
    <source>
        <dbReference type="EMBL" id="GHB63819.1"/>
    </source>
</evidence>
<dbReference type="RefSeq" id="WP_189563882.1">
    <property type="nucleotide sequence ID" value="NZ_BMXF01000001.1"/>
</dbReference>
<dbReference type="Pfam" id="PF16344">
    <property type="entry name" value="FecR_C"/>
    <property type="match status" value="1"/>
</dbReference>
<dbReference type="InterPro" id="IPR006860">
    <property type="entry name" value="FecR"/>
</dbReference>
<dbReference type="Pfam" id="PF04773">
    <property type="entry name" value="FecR"/>
    <property type="match status" value="1"/>
</dbReference>
<evidence type="ECO:0000313" key="5">
    <source>
        <dbReference type="Proteomes" id="UP000598271"/>
    </source>
</evidence>
<organism evidence="4 5">
    <name type="scientific">Persicitalea jodogahamensis</name>
    <dbReference type="NCBI Taxonomy" id="402147"/>
    <lineage>
        <taxon>Bacteria</taxon>
        <taxon>Pseudomonadati</taxon>
        <taxon>Bacteroidota</taxon>
        <taxon>Cytophagia</taxon>
        <taxon>Cytophagales</taxon>
        <taxon>Spirosomataceae</taxon>
        <taxon>Persicitalea</taxon>
    </lineage>
</organism>
<gene>
    <name evidence="4" type="ORF">GCM10007390_17060</name>
</gene>
<dbReference type="Proteomes" id="UP000598271">
    <property type="component" value="Unassembled WGS sequence"/>
</dbReference>
<evidence type="ECO:0000256" key="1">
    <source>
        <dbReference type="SAM" id="Phobius"/>
    </source>
</evidence>
<feature type="domain" description="Protein FecR C-terminal" evidence="3">
    <location>
        <begin position="324"/>
        <end position="392"/>
    </location>
</feature>
<keyword evidence="1" id="KW-1133">Transmembrane helix</keyword>
<name>A0A8J3D7P6_9BACT</name>
<keyword evidence="1" id="KW-0812">Transmembrane</keyword>
<evidence type="ECO:0000259" key="3">
    <source>
        <dbReference type="Pfam" id="PF16344"/>
    </source>
</evidence>
<dbReference type="GO" id="GO:0016989">
    <property type="term" value="F:sigma factor antagonist activity"/>
    <property type="evidence" value="ECO:0007669"/>
    <property type="project" value="TreeGrafter"/>
</dbReference>
<evidence type="ECO:0000259" key="2">
    <source>
        <dbReference type="Pfam" id="PF04773"/>
    </source>
</evidence>
<accession>A0A8J3D7P6</accession>